<sequence length="139" mass="15405">MIEFKEFDESWSSRTGFDITPMLDMIFILLIFFLLTASAASPVVSVDLPETVITENSTSQEIIVSIDASGGLFLNTGAVSRDELTAQLSDIYSRRVDKEIFIESDESVDFGFVVDLMDICRRCGAEGISFLVEQEAAQE</sequence>
<dbReference type="EMBL" id="JAQQAL010000035">
    <property type="protein sequence ID" value="MDC7227928.1"/>
    <property type="molecule type" value="Genomic_DNA"/>
</dbReference>
<evidence type="ECO:0000256" key="3">
    <source>
        <dbReference type="ARBA" id="ARBA00022475"/>
    </source>
</evidence>
<keyword evidence="6" id="KW-0472">Membrane</keyword>
<evidence type="ECO:0000256" key="7">
    <source>
        <dbReference type="RuleBase" id="RU003879"/>
    </source>
</evidence>
<gene>
    <name evidence="8" type="ORF">PQJ61_14275</name>
</gene>
<evidence type="ECO:0000313" key="9">
    <source>
        <dbReference type="Proteomes" id="UP001221217"/>
    </source>
</evidence>
<evidence type="ECO:0000256" key="2">
    <source>
        <dbReference type="ARBA" id="ARBA00005811"/>
    </source>
</evidence>
<dbReference type="GO" id="GO:0022857">
    <property type="term" value="F:transmembrane transporter activity"/>
    <property type="evidence" value="ECO:0007669"/>
    <property type="project" value="InterPro"/>
</dbReference>
<keyword evidence="7" id="KW-0653">Protein transport</keyword>
<dbReference type="AlphaFoldDB" id="A0AAJ1MJV3"/>
<name>A0AAJ1MJV3_9SPIO</name>
<proteinExistence type="inferred from homology"/>
<keyword evidence="7" id="KW-0813">Transport</keyword>
<evidence type="ECO:0000313" key="8">
    <source>
        <dbReference type="EMBL" id="MDC7227928.1"/>
    </source>
</evidence>
<dbReference type="PANTHER" id="PTHR30558">
    <property type="entry name" value="EXBD MEMBRANE COMPONENT OF PMF-DRIVEN MACROMOLECULE IMPORT SYSTEM"/>
    <property type="match status" value="1"/>
</dbReference>
<keyword evidence="3" id="KW-1003">Cell membrane</keyword>
<keyword evidence="5" id="KW-1133">Transmembrane helix</keyword>
<evidence type="ECO:0000256" key="6">
    <source>
        <dbReference type="ARBA" id="ARBA00023136"/>
    </source>
</evidence>
<evidence type="ECO:0000256" key="4">
    <source>
        <dbReference type="ARBA" id="ARBA00022692"/>
    </source>
</evidence>
<comment type="caution">
    <text evidence="8">The sequence shown here is derived from an EMBL/GenBank/DDBJ whole genome shotgun (WGS) entry which is preliminary data.</text>
</comment>
<dbReference type="GO" id="GO:0015031">
    <property type="term" value="P:protein transport"/>
    <property type="evidence" value="ECO:0007669"/>
    <property type="project" value="UniProtKB-KW"/>
</dbReference>
<dbReference type="InterPro" id="IPR003400">
    <property type="entry name" value="ExbD"/>
</dbReference>
<evidence type="ECO:0000256" key="1">
    <source>
        <dbReference type="ARBA" id="ARBA00004162"/>
    </source>
</evidence>
<comment type="subcellular location">
    <subcellularLocation>
        <location evidence="1">Cell membrane</location>
        <topology evidence="1">Single-pass membrane protein</topology>
    </subcellularLocation>
    <subcellularLocation>
        <location evidence="7">Cell membrane</location>
        <topology evidence="7">Single-pass type II membrane protein</topology>
    </subcellularLocation>
</comment>
<reference evidence="8 9" key="1">
    <citation type="submission" date="2022-12" db="EMBL/GenBank/DDBJ databases">
        <title>Metagenome assembled genome from gulf of manar.</title>
        <authorList>
            <person name="Kohli P."/>
            <person name="Pk S."/>
            <person name="Venkata Ramana C."/>
            <person name="Sasikala C."/>
        </authorList>
    </citation>
    <scope>NUCLEOTIDE SEQUENCE [LARGE SCALE GENOMIC DNA]</scope>
    <source>
        <strain evidence="8">JB008</strain>
    </source>
</reference>
<keyword evidence="4 7" id="KW-0812">Transmembrane</keyword>
<dbReference type="GO" id="GO:0005886">
    <property type="term" value="C:plasma membrane"/>
    <property type="evidence" value="ECO:0007669"/>
    <property type="project" value="UniProtKB-SubCell"/>
</dbReference>
<organism evidence="8 9">
    <name type="scientific">Candidatus Thalassospirochaeta sargassi</name>
    <dbReference type="NCBI Taxonomy" id="3119039"/>
    <lineage>
        <taxon>Bacteria</taxon>
        <taxon>Pseudomonadati</taxon>
        <taxon>Spirochaetota</taxon>
        <taxon>Spirochaetia</taxon>
        <taxon>Spirochaetales</taxon>
        <taxon>Spirochaetaceae</taxon>
        <taxon>Candidatus Thalassospirochaeta</taxon>
    </lineage>
</organism>
<dbReference type="Pfam" id="PF02472">
    <property type="entry name" value="ExbD"/>
    <property type="match status" value="1"/>
</dbReference>
<evidence type="ECO:0000256" key="5">
    <source>
        <dbReference type="ARBA" id="ARBA00022989"/>
    </source>
</evidence>
<dbReference type="Proteomes" id="UP001221217">
    <property type="component" value="Unassembled WGS sequence"/>
</dbReference>
<accession>A0AAJ1MJV3</accession>
<dbReference type="Gene3D" id="3.30.420.270">
    <property type="match status" value="1"/>
</dbReference>
<protein>
    <submittedName>
        <fullName evidence="8">Biopolymer transporter ExbD</fullName>
    </submittedName>
</protein>
<comment type="similarity">
    <text evidence="2 7">Belongs to the ExbD/TolR family.</text>
</comment>